<evidence type="ECO:0000313" key="8">
    <source>
        <dbReference type="Proteomes" id="UP000031624"/>
    </source>
</evidence>
<comment type="catalytic activity">
    <reaction evidence="6">
        <text>cytidine(1402) in 16S rRNA + S-adenosyl-L-methionine = N(4)-methylcytidine(1402) in 16S rRNA + S-adenosyl-L-homocysteine + H(+)</text>
        <dbReference type="Rhea" id="RHEA:42928"/>
        <dbReference type="Rhea" id="RHEA-COMP:10286"/>
        <dbReference type="Rhea" id="RHEA-COMP:10287"/>
        <dbReference type="ChEBI" id="CHEBI:15378"/>
        <dbReference type="ChEBI" id="CHEBI:57856"/>
        <dbReference type="ChEBI" id="CHEBI:59789"/>
        <dbReference type="ChEBI" id="CHEBI:74506"/>
        <dbReference type="ChEBI" id="CHEBI:82748"/>
        <dbReference type="EC" id="2.1.1.199"/>
    </reaction>
</comment>
<sequence>MTHKSLFFNKAIDYLITNKDGLYIDCTLGLGGHSKQILNRLSINGLLIALDNDLNTKTLVKNLEFYLDKRFSFININFKYLEIIAKKKHLFGIVSGILLDLGISTYQIKDYKRGFSFFINGPLDMRINNTFGITACCLLNHYKFKQIFKIFKTYGEDEQLYRLTVEICNRRHHFPFKMTLELSNLIKTLKFTNYHIKHQLIKTKPKIQKTYIIHHKSIKIKQKFIKHSKSINTKHIIIKENTTKNKIIKTNNNSINKKKKKHIHPSTKIFQAIRSYINNEIQNLEIVIITSLKLLKTNKKLIIITFNSLESQIVNKVLKTTLNKVNKIYPSIEEVFYNNSSRCSAIFIIQKL</sequence>
<dbReference type="InterPro" id="IPR002903">
    <property type="entry name" value="RsmH"/>
</dbReference>
<name>A0AAU8RPA9_9GAMM</name>
<comment type="subcellular location">
    <subcellularLocation>
        <location evidence="6">Cytoplasm</location>
    </subcellularLocation>
</comment>
<dbReference type="GeneID" id="66280122"/>
<proteinExistence type="inferred from homology"/>
<dbReference type="PANTHER" id="PTHR11265">
    <property type="entry name" value="S-ADENOSYL-METHYLTRANSFERASE MRAW"/>
    <property type="match status" value="1"/>
</dbReference>
<dbReference type="Gene3D" id="3.40.50.150">
    <property type="entry name" value="Vaccinia Virus protein VP39"/>
    <property type="match status" value="2"/>
</dbReference>
<dbReference type="InterPro" id="IPR023397">
    <property type="entry name" value="SAM-dep_MeTrfase_MraW_recog"/>
</dbReference>
<accession>A0AAU8RPA9</accession>
<dbReference type="Proteomes" id="UP000031624">
    <property type="component" value="Chromosome"/>
</dbReference>
<comment type="function">
    <text evidence="6">Specifically methylates the N4 position of cytidine in position 1402 (C1402) of 16S rRNA.</text>
</comment>
<evidence type="ECO:0000256" key="4">
    <source>
        <dbReference type="ARBA" id="ARBA00022679"/>
    </source>
</evidence>
<dbReference type="Gene3D" id="1.10.150.170">
    <property type="entry name" value="Putative methyltransferase TM0872, insert domain"/>
    <property type="match status" value="2"/>
</dbReference>
<comment type="similarity">
    <text evidence="1 6">Belongs to the methyltransferase superfamily. RsmH family.</text>
</comment>
<organism evidence="7 8">
    <name type="scientific">Candidatus Portiera aleyrodidarum MED</name>
    <name type="common">Bemisia tabaci</name>
    <dbReference type="NCBI Taxonomy" id="1163752"/>
    <lineage>
        <taxon>Bacteria</taxon>
        <taxon>Pseudomonadati</taxon>
        <taxon>Pseudomonadota</taxon>
        <taxon>Gammaproteobacteria</taxon>
        <taxon>Candidatus Johnevansiales</taxon>
        <taxon>Candidatus Johnevansiaceae</taxon>
        <taxon>Candidatus Portiera</taxon>
    </lineage>
</organism>
<feature type="binding site" evidence="6">
    <location>
        <begin position="31"/>
        <end position="33"/>
    </location>
    <ligand>
        <name>S-adenosyl-L-methionine</name>
        <dbReference type="ChEBI" id="CHEBI:59789"/>
    </ligand>
</feature>
<feature type="binding site" evidence="6">
    <location>
        <position position="78"/>
    </location>
    <ligand>
        <name>S-adenosyl-L-methionine</name>
        <dbReference type="ChEBI" id="CHEBI:59789"/>
    </ligand>
</feature>
<dbReference type="EMBL" id="CP007563">
    <property type="protein sequence ID" value="AJF24187.1"/>
    <property type="molecule type" value="Genomic_DNA"/>
</dbReference>
<dbReference type="AlphaFoldDB" id="A0AAU8RPA9"/>
<feature type="binding site" evidence="6">
    <location>
        <position position="107"/>
    </location>
    <ligand>
        <name>S-adenosyl-L-methionine</name>
        <dbReference type="ChEBI" id="CHEBI:59789"/>
    </ligand>
</feature>
<dbReference type="SUPFAM" id="SSF81799">
    <property type="entry name" value="Putative methyltransferase TM0872, insert domain"/>
    <property type="match status" value="1"/>
</dbReference>
<dbReference type="InterPro" id="IPR029063">
    <property type="entry name" value="SAM-dependent_MTases_sf"/>
</dbReference>
<dbReference type="Pfam" id="PF01795">
    <property type="entry name" value="Methyltransf_5"/>
    <property type="match status" value="2"/>
</dbReference>
<keyword evidence="6" id="KW-0963">Cytoplasm</keyword>
<keyword evidence="5 6" id="KW-0949">S-adenosyl-L-methionine</keyword>
<gene>
    <name evidence="6" type="primary">rsmH</name>
    <name evidence="7" type="ORF">O3E_01560</name>
</gene>
<evidence type="ECO:0000256" key="1">
    <source>
        <dbReference type="ARBA" id="ARBA00010396"/>
    </source>
</evidence>
<dbReference type="GO" id="GO:0070475">
    <property type="term" value="P:rRNA base methylation"/>
    <property type="evidence" value="ECO:0007669"/>
    <property type="project" value="UniProtKB-UniRule"/>
</dbReference>
<protein>
    <recommendedName>
        <fullName evidence="6">Ribosomal RNA small subunit methyltransferase H</fullName>
        <ecNumber evidence="6">2.1.1.199</ecNumber>
    </recommendedName>
    <alternativeName>
        <fullName evidence="6">16S rRNA m(4)C1402 methyltransferase</fullName>
    </alternativeName>
    <alternativeName>
        <fullName evidence="6">rRNA (cytosine-N(4)-)-methyltransferase RsmH</fullName>
    </alternativeName>
</protein>
<keyword evidence="2 6" id="KW-0698">rRNA processing</keyword>
<dbReference type="EC" id="2.1.1.199" evidence="6"/>
<feature type="binding site" evidence="6">
    <location>
        <position position="51"/>
    </location>
    <ligand>
        <name>S-adenosyl-L-methionine</name>
        <dbReference type="ChEBI" id="CHEBI:59789"/>
    </ligand>
</feature>
<dbReference type="SUPFAM" id="SSF53335">
    <property type="entry name" value="S-adenosyl-L-methionine-dependent methyltransferases"/>
    <property type="match status" value="1"/>
</dbReference>
<dbReference type="RefSeq" id="WP_014895154.1">
    <property type="nucleotide sequence ID" value="NZ_CP007563.1"/>
</dbReference>
<keyword evidence="3 6" id="KW-0489">Methyltransferase</keyword>
<keyword evidence="4 6" id="KW-0808">Transferase</keyword>
<feature type="binding site" evidence="6">
    <location>
        <position position="100"/>
    </location>
    <ligand>
        <name>S-adenosyl-L-methionine</name>
        <dbReference type="ChEBI" id="CHEBI:59789"/>
    </ligand>
</feature>
<dbReference type="HAMAP" id="MF_01007">
    <property type="entry name" value="16SrRNA_methyltr_H"/>
    <property type="match status" value="1"/>
</dbReference>
<evidence type="ECO:0000256" key="2">
    <source>
        <dbReference type="ARBA" id="ARBA00022552"/>
    </source>
</evidence>
<reference evidence="7 8" key="1">
    <citation type="submission" date="2014-04" db="EMBL/GenBank/DDBJ databases">
        <title>Genome reduction and metabolic complementation of the dual endosymbionts in the whitefly Bemisia tabaci.</title>
        <authorList>
            <person name="Rao Q."/>
            <person name="Rollat-Farnier P.-A."/>
            <person name="Zhang Z.-X."/>
            <person name="Santos-Garcia D."/>
            <person name="Silva F.J."/>
            <person name="Moya A."/>
            <person name="Zhu D.-T."/>
            <person name="Klein C.C."/>
            <person name="Vavre F."/>
            <person name="Sagot M.-F."/>
            <person name="Liu S.-S."/>
            <person name="Mouton L."/>
            <person name="Wang X.-W."/>
        </authorList>
    </citation>
    <scope>NUCLEOTIDE SEQUENCE [LARGE SCALE GENOMIC DNA]</scope>
    <source>
        <strain evidence="7 8">BT-Q</strain>
    </source>
</reference>
<dbReference type="GO" id="GO:0071424">
    <property type="term" value="F:rRNA (cytosine-N4-)-methyltransferase activity"/>
    <property type="evidence" value="ECO:0007669"/>
    <property type="project" value="UniProtKB-UniRule"/>
</dbReference>
<evidence type="ECO:0000256" key="6">
    <source>
        <dbReference type="HAMAP-Rule" id="MF_01007"/>
    </source>
</evidence>
<evidence type="ECO:0000256" key="5">
    <source>
        <dbReference type="ARBA" id="ARBA00022691"/>
    </source>
</evidence>
<dbReference type="KEGG" id="paly:O3E_01560"/>
<evidence type="ECO:0000313" key="7">
    <source>
        <dbReference type="EMBL" id="AJF24187.1"/>
    </source>
</evidence>
<dbReference type="PIRSF" id="PIRSF004486">
    <property type="entry name" value="MraW"/>
    <property type="match status" value="1"/>
</dbReference>
<dbReference type="PANTHER" id="PTHR11265:SF0">
    <property type="entry name" value="12S RRNA N4-METHYLCYTIDINE METHYLTRANSFERASE"/>
    <property type="match status" value="1"/>
</dbReference>
<evidence type="ECO:0000256" key="3">
    <source>
        <dbReference type="ARBA" id="ARBA00022603"/>
    </source>
</evidence>
<dbReference type="GO" id="GO:0005737">
    <property type="term" value="C:cytoplasm"/>
    <property type="evidence" value="ECO:0007669"/>
    <property type="project" value="UniProtKB-SubCell"/>
</dbReference>